<gene>
    <name evidence="2" type="ORF">Terrestrivirus3_167</name>
</gene>
<accession>A0A3G4ZM38</accession>
<reference evidence="2" key="1">
    <citation type="submission" date="2018-10" db="EMBL/GenBank/DDBJ databases">
        <title>Hidden diversity of soil giant viruses.</title>
        <authorList>
            <person name="Schulz F."/>
            <person name="Alteio L."/>
            <person name="Goudeau D."/>
            <person name="Ryan E.M."/>
            <person name="Malmstrom R.R."/>
            <person name="Blanchard J."/>
            <person name="Woyke T."/>
        </authorList>
    </citation>
    <scope>NUCLEOTIDE SEQUENCE</scope>
    <source>
        <strain evidence="2">TEV1</strain>
    </source>
</reference>
<sequence length="60" mass="6924">MTRLFIVFVFLLINSVIAVEQCKQDKQIETNNEKTNIFLMWIILILLFSGIGVGADDRNH</sequence>
<organism evidence="2">
    <name type="scientific">Terrestrivirus sp</name>
    <dbReference type="NCBI Taxonomy" id="2487775"/>
    <lineage>
        <taxon>Viruses</taxon>
        <taxon>Varidnaviria</taxon>
        <taxon>Bamfordvirae</taxon>
        <taxon>Nucleocytoviricota</taxon>
        <taxon>Megaviricetes</taxon>
        <taxon>Imitervirales</taxon>
        <taxon>Mimiviridae</taxon>
        <taxon>Klosneuvirinae</taxon>
    </lineage>
</organism>
<name>A0A3G4ZM38_9VIRU</name>
<protein>
    <submittedName>
        <fullName evidence="2">Uncharacterized protein</fullName>
    </submittedName>
</protein>
<proteinExistence type="predicted"/>
<dbReference type="EMBL" id="MK071981">
    <property type="protein sequence ID" value="AYV75898.1"/>
    <property type="molecule type" value="Genomic_DNA"/>
</dbReference>
<evidence type="ECO:0000256" key="1">
    <source>
        <dbReference type="SAM" id="Phobius"/>
    </source>
</evidence>
<keyword evidence="1" id="KW-1133">Transmembrane helix</keyword>
<keyword evidence="1" id="KW-0812">Transmembrane</keyword>
<keyword evidence="1" id="KW-0472">Membrane</keyword>
<evidence type="ECO:0000313" key="2">
    <source>
        <dbReference type="EMBL" id="AYV75898.1"/>
    </source>
</evidence>
<feature type="transmembrane region" description="Helical" evidence="1">
    <location>
        <begin position="37"/>
        <end position="55"/>
    </location>
</feature>